<dbReference type="OrthoDB" id="9801520at2"/>
<evidence type="ECO:0000313" key="2">
    <source>
        <dbReference type="Proteomes" id="UP000321750"/>
    </source>
</evidence>
<evidence type="ECO:0008006" key="3">
    <source>
        <dbReference type="Google" id="ProtNLM"/>
    </source>
</evidence>
<dbReference type="RefSeq" id="WP_147046483.1">
    <property type="nucleotide sequence ID" value="NZ_BJZV01000009.1"/>
</dbReference>
<organism evidence="1 2">
    <name type="scientific">Methylobacterium gnaphalii</name>
    <dbReference type="NCBI Taxonomy" id="1010610"/>
    <lineage>
        <taxon>Bacteria</taxon>
        <taxon>Pseudomonadati</taxon>
        <taxon>Pseudomonadota</taxon>
        <taxon>Alphaproteobacteria</taxon>
        <taxon>Hyphomicrobiales</taxon>
        <taxon>Methylobacteriaceae</taxon>
        <taxon>Methylobacterium</taxon>
    </lineage>
</organism>
<dbReference type="AlphaFoldDB" id="A0A512JJQ8"/>
<accession>A0A512JJQ8</accession>
<proteinExistence type="predicted"/>
<comment type="caution">
    <text evidence="1">The sequence shown here is derived from an EMBL/GenBank/DDBJ whole genome shotgun (WGS) entry which is preliminary data.</text>
</comment>
<protein>
    <recommendedName>
        <fullName evidence="3">Very short patch repair endonuclease</fullName>
    </recommendedName>
</protein>
<dbReference type="Gene3D" id="3.40.960.10">
    <property type="entry name" value="VSR Endonuclease"/>
    <property type="match status" value="1"/>
</dbReference>
<dbReference type="Proteomes" id="UP000321750">
    <property type="component" value="Unassembled WGS sequence"/>
</dbReference>
<dbReference type="InterPro" id="IPR011335">
    <property type="entry name" value="Restrct_endonuc-II-like"/>
</dbReference>
<dbReference type="SUPFAM" id="SSF52980">
    <property type="entry name" value="Restriction endonuclease-like"/>
    <property type="match status" value="1"/>
</dbReference>
<dbReference type="EMBL" id="BJZV01000009">
    <property type="protein sequence ID" value="GEP10196.1"/>
    <property type="molecule type" value="Genomic_DNA"/>
</dbReference>
<gene>
    <name evidence="1" type="ORF">MGN01_20410</name>
</gene>
<reference evidence="1 2" key="1">
    <citation type="submission" date="2019-07" db="EMBL/GenBank/DDBJ databases">
        <title>Whole genome shotgun sequence of Methylobacterium gnaphalii NBRC 107716.</title>
        <authorList>
            <person name="Hosoyama A."/>
            <person name="Uohara A."/>
            <person name="Ohji S."/>
            <person name="Ichikawa N."/>
        </authorList>
    </citation>
    <scope>NUCLEOTIDE SEQUENCE [LARGE SCALE GENOMIC DNA]</scope>
    <source>
        <strain evidence="1 2">NBRC 107716</strain>
    </source>
</reference>
<evidence type="ECO:0000313" key="1">
    <source>
        <dbReference type="EMBL" id="GEP10196.1"/>
    </source>
</evidence>
<sequence length="90" mass="10154">MVFPRQKLAIQVRGCFWHQHEACGGARIPGSNLDYWKAKLERNVLRDAAKDAELRGLGWRILFIWKCEAATADGLTATVGRVRQELHPGP</sequence>
<keyword evidence="2" id="KW-1185">Reference proteome</keyword>
<name>A0A512JJQ8_9HYPH</name>